<keyword evidence="1" id="KW-1133">Transmembrane helix</keyword>
<dbReference type="STRING" id="494016.SAMN04487965_0662"/>
<evidence type="ECO:0008006" key="4">
    <source>
        <dbReference type="Google" id="ProtNLM"/>
    </source>
</evidence>
<dbReference type="RefSeq" id="WP_073271396.1">
    <property type="nucleotide sequence ID" value="NZ_FQVA01000001.1"/>
</dbReference>
<sequence length="102" mass="11653">MFSYIHLALHGLVPVAIAWFFFRSDWKRAALIMLAANLVDLDHLVANPVYDPNRCSINFHPLHKMLPISLYGAMMFLPWPPLRYLGIGLITHMLLDATDCAF</sequence>
<dbReference type="EMBL" id="FQVA01000001">
    <property type="protein sequence ID" value="SHE79144.1"/>
    <property type="molecule type" value="Genomic_DNA"/>
</dbReference>
<proteinExistence type="predicted"/>
<dbReference type="Proteomes" id="UP000184170">
    <property type="component" value="Unassembled WGS sequence"/>
</dbReference>
<evidence type="ECO:0000256" key="1">
    <source>
        <dbReference type="SAM" id="Phobius"/>
    </source>
</evidence>
<dbReference type="OrthoDB" id="289051at2"/>
<dbReference type="Pfam" id="PF19617">
    <property type="entry name" value="DUF6122"/>
    <property type="match status" value="1"/>
</dbReference>
<protein>
    <recommendedName>
        <fullName evidence="4">LexA-binding, inner membrane-associated hydrolase</fullName>
    </recommendedName>
</protein>
<organism evidence="2 3">
    <name type="scientific">Microbulbifer donghaiensis</name>
    <dbReference type="NCBI Taxonomy" id="494016"/>
    <lineage>
        <taxon>Bacteria</taxon>
        <taxon>Pseudomonadati</taxon>
        <taxon>Pseudomonadota</taxon>
        <taxon>Gammaproteobacteria</taxon>
        <taxon>Cellvibrionales</taxon>
        <taxon>Microbulbiferaceae</taxon>
        <taxon>Microbulbifer</taxon>
    </lineage>
</organism>
<feature type="transmembrane region" description="Helical" evidence="1">
    <location>
        <begin position="6"/>
        <end position="22"/>
    </location>
</feature>
<reference evidence="3" key="1">
    <citation type="submission" date="2016-11" db="EMBL/GenBank/DDBJ databases">
        <authorList>
            <person name="Varghese N."/>
            <person name="Submissions S."/>
        </authorList>
    </citation>
    <scope>NUCLEOTIDE SEQUENCE [LARGE SCALE GENOMIC DNA]</scope>
    <source>
        <strain evidence="3">CGMCC 1.7063</strain>
    </source>
</reference>
<accession>A0A1M4WD47</accession>
<evidence type="ECO:0000313" key="3">
    <source>
        <dbReference type="Proteomes" id="UP000184170"/>
    </source>
</evidence>
<gene>
    <name evidence="2" type="ORF">SAMN04487965_0662</name>
</gene>
<evidence type="ECO:0000313" key="2">
    <source>
        <dbReference type="EMBL" id="SHE79144.1"/>
    </source>
</evidence>
<keyword evidence="1" id="KW-0812">Transmembrane</keyword>
<dbReference type="AlphaFoldDB" id="A0A1M4WD47"/>
<name>A0A1M4WD47_9GAMM</name>
<keyword evidence="1" id="KW-0472">Membrane</keyword>
<dbReference type="InterPro" id="IPR046125">
    <property type="entry name" value="DUF6122"/>
</dbReference>
<keyword evidence="3" id="KW-1185">Reference proteome</keyword>